<gene>
    <name evidence="12" type="ORF">C8D78_3469</name>
</gene>
<feature type="transmembrane region" description="Helical" evidence="10">
    <location>
        <begin position="365"/>
        <end position="387"/>
    </location>
</feature>
<evidence type="ECO:0000313" key="13">
    <source>
        <dbReference type="Proteomes" id="UP000276055"/>
    </source>
</evidence>
<keyword evidence="3 8" id="KW-0813">Transport</keyword>
<feature type="transmembrane region" description="Helical" evidence="10">
    <location>
        <begin position="332"/>
        <end position="353"/>
    </location>
</feature>
<dbReference type="GO" id="GO:0005886">
    <property type="term" value="C:plasma membrane"/>
    <property type="evidence" value="ECO:0007669"/>
    <property type="project" value="UniProtKB-SubCell"/>
</dbReference>
<dbReference type="PANTHER" id="PTHR48020:SF12">
    <property type="entry name" value="PROTON MYO-INOSITOL COTRANSPORTER"/>
    <property type="match status" value="1"/>
</dbReference>
<dbReference type="PROSITE" id="PS50850">
    <property type="entry name" value="MFS"/>
    <property type="match status" value="1"/>
</dbReference>
<feature type="transmembrane region" description="Helical" evidence="10">
    <location>
        <begin position="213"/>
        <end position="235"/>
    </location>
</feature>
<evidence type="ECO:0000256" key="7">
    <source>
        <dbReference type="ARBA" id="ARBA00023136"/>
    </source>
</evidence>
<evidence type="ECO:0000256" key="2">
    <source>
        <dbReference type="ARBA" id="ARBA00010992"/>
    </source>
</evidence>
<comment type="subcellular location">
    <subcellularLocation>
        <location evidence="1">Cell membrane</location>
        <topology evidence="1">Multi-pass membrane protein</topology>
    </subcellularLocation>
</comment>
<comment type="similarity">
    <text evidence="2 8">Belongs to the major facilitator superfamily. Sugar transporter (TC 2.A.1.1) family.</text>
</comment>
<evidence type="ECO:0000313" key="12">
    <source>
        <dbReference type="EMBL" id="RKR13522.1"/>
    </source>
</evidence>
<feature type="domain" description="Major facilitator superfamily (MFS) profile" evidence="11">
    <location>
        <begin position="57"/>
        <end position="485"/>
    </location>
</feature>
<dbReference type="PROSITE" id="PS00217">
    <property type="entry name" value="SUGAR_TRANSPORT_2"/>
    <property type="match status" value="1"/>
</dbReference>
<dbReference type="PANTHER" id="PTHR48020">
    <property type="entry name" value="PROTON MYO-INOSITOL COTRANSPORTER"/>
    <property type="match status" value="1"/>
</dbReference>
<reference evidence="12 13" key="1">
    <citation type="submission" date="2018-10" db="EMBL/GenBank/DDBJ databases">
        <title>Genomic Encyclopedia of Type Strains, Phase IV (KMG-IV): sequencing the most valuable type-strain genomes for metagenomic binning, comparative biology and taxonomic classification.</title>
        <authorList>
            <person name="Goeker M."/>
        </authorList>
    </citation>
    <scope>NUCLEOTIDE SEQUENCE [LARGE SCALE GENOMIC DNA]</scope>
    <source>
        <strain evidence="12 13">DSM 25586</strain>
    </source>
</reference>
<feature type="transmembrane region" description="Helical" evidence="10">
    <location>
        <begin position="124"/>
        <end position="142"/>
    </location>
</feature>
<dbReference type="NCBIfam" id="TIGR00879">
    <property type="entry name" value="SP"/>
    <property type="match status" value="1"/>
</dbReference>
<comment type="caution">
    <text evidence="12">The sequence shown here is derived from an EMBL/GenBank/DDBJ whole genome shotgun (WGS) entry which is preliminary data.</text>
</comment>
<feature type="transmembrane region" description="Helical" evidence="10">
    <location>
        <begin position="148"/>
        <end position="169"/>
    </location>
</feature>
<evidence type="ECO:0000256" key="6">
    <source>
        <dbReference type="ARBA" id="ARBA00022989"/>
    </source>
</evidence>
<keyword evidence="7 10" id="KW-0472">Membrane</keyword>
<accession>A0A495E9C5</accession>
<evidence type="ECO:0000256" key="1">
    <source>
        <dbReference type="ARBA" id="ARBA00004651"/>
    </source>
</evidence>
<keyword evidence="4" id="KW-1003">Cell membrane</keyword>
<dbReference type="OrthoDB" id="4008739at2"/>
<evidence type="ECO:0000259" key="11">
    <source>
        <dbReference type="PROSITE" id="PS50850"/>
    </source>
</evidence>
<feature type="transmembrane region" description="Helical" evidence="10">
    <location>
        <begin position="429"/>
        <end position="450"/>
    </location>
</feature>
<feature type="compositionally biased region" description="Polar residues" evidence="9">
    <location>
        <begin position="15"/>
        <end position="24"/>
    </location>
</feature>
<dbReference type="InterPro" id="IPR036259">
    <property type="entry name" value="MFS_trans_sf"/>
</dbReference>
<keyword evidence="5 10" id="KW-0812">Transmembrane</keyword>
<dbReference type="InterPro" id="IPR047984">
    <property type="entry name" value="XylE-like"/>
</dbReference>
<evidence type="ECO:0000256" key="10">
    <source>
        <dbReference type="SAM" id="Phobius"/>
    </source>
</evidence>
<protein>
    <submittedName>
        <fullName evidence="12">Major inositol transporter-like SP family MFS transporter</fullName>
    </submittedName>
</protein>
<name>A0A495E9C5_9MICC</name>
<dbReference type="InterPro" id="IPR005829">
    <property type="entry name" value="Sugar_transporter_CS"/>
</dbReference>
<dbReference type="RefSeq" id="WP_120955080.1">
    <property type="nucleotide sequence ID" value="NZ_RBIR01000010.1"/>
</dbReference>
<feature type="transmembrane region" description="Helical" evidence="10">
    <location>
        <begin position="393"/>
        <end position="417"/>
    </location>
</feature>
<dbReference type="InterPro" id="IPR020846">
    <property type="entry name" value="MFS_dom"/>
</dbReference>
<proteinExistence type="inferred from homology"/>
<feature type="transmembrane region" description="Helical" evidence="10">
    <location>
        <begin position="94"/>
        <end position="112"/>
    </location>
</feature>
<evidence type="ECO:0000256" key="4">
    <source>
        <dbReference type="ARBA" id="ARBA00022475"/>
    </source>
</evidence>
<feature type="transmembrane region" description="Helical" evidence="10">
    <location>
        <begin position="297"/>
        <end position="320"/>
    </location>
</feature>
<dbReference type="PRINTS" id="PR00171">
    <property type="entry name" value="SUGRTRNSPORT"/>
</dbReference>
<dbReference type="InterPro" id="IPR005828">
    <property type="entry name" value="MFS_sugar_transport-like"/>
</dbReference>
<sequence>MTSPDTTSPDKAEPDTTSPGTTLTDAAPAGGPTEPDAREAVRRTGGASNPKRFMRRVALFSTFGGLLFGYDTGVINGALPFMQRDLGLTPLTEGLVTSTLLFGAAFGAISAGRLSDRFGRRRTIMGLALIFAVATIACSLSPGTGMLIASRTLLGLAVGGASVIVPVYLAEMSSAAQRGRVVTQNELMIVTGQFLAFTFNAVLGNAFPEASHVWRWMLVIATLPAVVLWLGMLLLPESPRWLASAGRFGEVLDVLRRTRAGEDISTEFDEVRQAAREDYQSKLGTFRDLTVPWIRRIFVVGLGMAVINQISGVNAIMYYGTSILSSSGFGDQGALIANVVNGVTSVVAVVVGMSLMSKLPRKSMLIAGLIGTASSLLAIGIISMVLPESTLRGYLVLLFMVTFLASMQSCIGTVTWLTMAEIFPLHVRGIGMGICVFVLWMINFLIGFFFPQMVSWIGVSVTFFIFVAIQLAAIVWVKRVVPETQGKSLEDLEHFFKHAAVKQPATV</sequence>
<dbReference type="InterPro" id="IPR003663">
    <property type="entry name" value="Sugar/inositol_transpt"/>
</dbReference>
<feature type="transmembrane region" description="Helical" evidence="10">
    <location>
        <begin position="57"/>
        <end position="82"/>
    </location>
</feature>
<evidence type="ECO:0000256" key="5">
    <source>
        <dbReference type="ARBA" id="ARBA00022692"/>
    </source>
</evidence>
<dbReference type="EMBL" id="RBIR01000010">
    <property type="protein sequence ID" value="RKR13522.1"/>
    <property type="molecule type" value="Genomic_DNA"/>
</dbReference>
<dbReference type="Pfam" id="PF00083">
    <property type="entry name" value="Sugar_tr"/>
    <property type="match status" value="1"/>
</dbReference>
<dbReference type="SUPFAM" id="SSF103473">
    <property type="entry name" value="MFS general substrate transporter"/>
    <property type="match status" value="1"/>
</dbReference>
<dbReference type="PROSITE" id="PS00216">
    <property type="entry name" value="SUGAR_TRANSPORT_1"/>
    <property type="match status" value="1"/>
</dbReference>
<organism evidence="12 13">
    <name type="scientific">Arthrobacter oryzae</name>
    <dbReference type="NCBI Taxonomy" id="409290"/>
    <lineage>
        <taxon>Bacteria</taxon>
        <taxon>Bacillati</taxon>
        <taxon>Actinomycetota</taxon>
        <taxon>Actinomycetes</taxon>
        <taxon>Micrococcales</taxon>
        <taxon>Micrococcaceae</taxon>
        <taxon>Arthrobacter</taxon>
    </lineage>
</organism>
<evidence type="ECO:0000256" key="9">
    <source>
        <dbReference type="SAM" id="MobiDB-lite"/>
    </source>
</evidence>
<dbReference type="Proteomes" id="UP000276055">
    <property type="component" value="Unassembled WGS sequence"/>
</dbReference>
<feature type="region of interest" description="Disordered" evidence="9">
    <location>
        <begin position="1"/>
        <end position="47"/>
    </location>
</feature>
<dbReference type="AlphaFoldDB" id="A0A495E9C5"/>
<feature type="transmembrane region" description="Helical" evidence="10">
    <location>
        <begin position="189"/>
        <end position="207"/>
    </location>
</feature>
<feature type="transmembrane region" description="Helical" evidence="10">
    <location>
        <begin position="456"/>
        <end position="477"/>
    </location>
</feature>
<dbReference type="CDD" id="cd17359">
    <property type="entry name" value="MFS_XylE_like"/>
    <property type="match status" value="1"/>
</dbReference>
<dbReference type="Gene3D" id="1.20.1250.20">
    <property type="entry name" value="MFS general substrate transporter like domains"/>
    <property type="match status" value="1"/>
</dbReference>
<keyword evidence="6 10" id="KW-1133">Transmembrane helix</keyword>
<evidence type="ECO:0000256" key="3">
    <source>
        <dbReference type="ARBA" id="ARBA00022448"/>
    </source>
</evidence>
<dbReference type="InterPro" id="IPR050814">
    <property type="entry name" value="Myo-inositol_Transporter"/>
</dbReference>
<evidence type="ECO:0000256" key="8">
    <source>
        <dbReference type="RuleBase" id="RU003346"/>
    </source>
</evidence>
<dbReference type="GO" id="GO:0022857">
    <property type="term" value="F:transmembrane transporter activity"/>
    <property type="evidence" value="ECO:0007669"/>
    <property type="project" value="InterPro"/>
</dbReference>